<comment type="caution">
    <text evidence="6">The sequence shown here is derived from an EMBL/GenBank/DDBJ whole genome shotgun (WGS) entry which is preliminary data.</text>
</comment>
<feature type="coiled-coil region" evidence="4">
    <location>
        <begin position="415"/>
        <end position="504"/>
    </location>
</feature>
<keyword evidence="4" id="KW-0175">Coiled coil</keyword>
<accession>A0ABS7KYL2</accession>
<dbReference type="Pfam" id="PF13476">
    <property type="entry name" value="AAA_23"/>
    <property type="match status" value="1"/>
</dbReference>
<dbReference type="RefSeq" id="WP_221861233.1">
    <property type="nucleotide sequence ID" value="NZ_JAIKTU010000008.1"/>
</dbReference>
<feature type="coiled-coil region" evidence="4">
    <location>
        <begin position="621"/>
        <end position="655"/>
    </location>
</feature>
<evidence type="ECO:0000313" key="7">
    <source>
        <dbReference type="Proteomes" id="UP001299068"/>
    </source>
</evidence>
<evidence type="ECO:0000256" key="4">
    <source>
        <dbReference type="SAM" id="Coils"/>
    </source>
</evidence>
<feature type="coiled-coil region" evidence="4">
    <location>
        <begin position="684"/>
        <end position="746"/>
    </location>
</feature>
<evidence type="ECO:0000313" key="6">
    <source>
        <dbReference type="EMBL" id="MBY0755900.1"/>
    </source>
</evidence>
<dbReference type="Gene3D" id="3.40.50.300">
    <property type="entry name" value="P-loop containing nucleotide triphosphate hydrolases"/>
    <property type="match status" value="2"/>
</dbReference>
<proteinExistence type="inferred from homology"/>
<evidence type="ECO:0000259" key="5">
    <source>
        <dbReference type="Pfam" id="PF13476"/>
    </source>
</evidence>
<keyword evidence="7" id="KW-1185">Reference proteome</keyword>
<feature type="coiled-coil region" evidence="4">
    <location>
        <begin position="326"/>
        <end position="360"/>
    </location>
</feature>
<comment type="similarity">
    <text evidence="1">Belongs to the SMC family. SbcC subfamily.</text>
</comment>
<dbReference type="InterPro" id="IPR027417">
    <property type="entry name" value="P-loop_NTPase"/>
</dbReference>
<dbReference type="EMBL" id="JAIKTU010000008">
    <property type="protein sequence ID" value="MBY0755900.1"/>
    <property type="molecule type" value="Genomic_DNA"/>
</dbReference>
<evidence type="ECO:0000256" key="1">
    <source>
        <dbReference type="ARBA" id="ARBA00006930"/>
    </source>
</evidence>
<sequence length="1039" mass="119504">MRPVRLVISAFGPYAEKQELDFRELKGRNIFVITGTTGSGKTTIFDAISYALYGEASGESRENDSLRSHFADDDTETFVELDFELRGDTYKVVRSPKQKKRKTRGEGFTDKEPEAELVLPNGKVITKVKAVNDKITEILGITKEQFKQIVMLPQGEFKKLLLASSVEREGIFRKIFNTYAFEKIQSSLKDKAIKLSKERNLCKEKMKTYLENIQGEHNILIGDYIDFPLVIEELTELINSEKSSYKENKDSLNEIKSALEKKNKEKLIGEQNNALLKEKEETAINLEKELLKEGDFERKKELLLKIKKAKDIKHIEDKYIDFNKRLEIKDTEYNNSIKEIERLKNELSKQEDFVKVEENNDKLRVELTEEIGKLRNIEPKIEAYEKERKLIITFENRIKEITTEIRNKQLRLEENKKIREENEAILKNISELEIKKVNLENIIKDETKRINELRDLYEKIRLYEGIKNDHISFKNEYSQFEIKYKNIKSEYENLEEIYKKEQAGILANGLLDGIPCPVCGSLDHPNPASKSGGSIPTEEELKKKKIEFEKYEKKNNEKIINLTEINSNVNNALQNINDILKSVNIGDDFSTYEDNLKVIIRDKGIELKNIIDSINNELKDIIIKINNKDSLQKRNRELEEDIKILEAAIELLNNEDKGTFAKLEGLKASCNNLKKDIPDEVNSINSLAKSIKDKEKQLEDSKNRLITLVKKRDNTIKIFEGEKSKCKEIEKSIKELKKDIKKAKEDFVVNLGKEGFLNVDDYNNTKMYIDKIDILDKEIIEYNKKIGILMEAKETLNKKCENISVVSIEEIDDSIKCMKIDEKEKEDKLKQEFSIIDNNMNVLKKVIELNKEFKEKEDEYRVIGELSELSNGRKAPYISFERYVLASYFQDIIDAANLRLEKMTGDRFSLRRKTSKSKGAGQKGLELEVYDNYTASSRDVSSLSGGESFKASLSLALGLSDVVQSNSGGVSLETMFVDEGFGTLDPQSLDNAIDSLLDLQRGGRLVGIISHVEELKERVDAKLEVKATKNGSIAKFNVL</sequence>
<feature type="domain" description="Rad50/SbcC-type AAA" evidence="5">
    <location>
        <begin position="5"/>
        <end position="265"/>
    </location>
</feature>
<protein>
    <recommendedName>
        <fullName evidence="3">Nuclease SbcCD subunit C</fullName>
    </recommendedName>
</protein>
<dbReference type="PANTHER" id="PTHR32114">
    <property type="entry name" value="ABC TRANSPORTER ABCH.3"/>
    <property type="match status" value="1"/>
</dbReference>
<dbReference type="Pfam" id="PF13558">
    <property type="entry name" value="SbcC_Walker_B"/>
    <property type="match status" value="1"/>
</dbReference>
<organism evidence="6 7">
    <name type="scientific">Clostridium sardiniense</name>
    <name type="common">Clostridium absonum</name>
    <dbReference type="NCBI Taxonomy" id="29369"/>
    <lineage>
        <taxon>Bacteria</taxon>
        <taxon>Bacillati</taxon>
        <taxon>Bacillota</taxon>
        <taxon>Clostridia</taxon>
        <taxon>Eubacteriales</taxon>
        <taxon>Clostridiaceae</taxon>
        <taxon>Clostridium</taxon>
    </lineage>
</organism>
<dbReference type="Proteomes" id="UP001299068">
    <property type="component" value="Unassembled WGS sequence"/>
</dbReference>
<reference evidence="6 7" key="1">
    <citation type="journal article" date="2021" name="Cell Host Microbe">
        <title>in vivo commensal control of Clostridioides difficile virulence.</title>
        <authorList>
            <person name="Girinathan B.P."/>
            <person name="Dibenedetto N."/>
            <person name="Worley J.N."/>
            <person name="Peltier J."/>
            <person name="Arrieta-Ortiz M.L."/>
            <person name="Rupa Christinal Immanuel S."/>
            <person name="Lavin R."/>
            <person name="Delaney M.L."/>
            <person name="Cummins C."/>
            <person name="Hoffmann M."/>
            <person name="Luo Y."/>
            <person name="Gonzalez-Escalona N."/>
            <person name="Allard M."/>
            <person name="Onderdonk A.B."/>
            <person name="Gerber G.K."/>
            <person name="Sonenshein A.L."/>
            <person name="Baliga N."/>
            <person name="Dupuy B."/>
            <person name="Bry L."/>
        </authorList>
    </citation>
    <scope>NUCLEOTIDE SEQUENCE [LARGE SCALE GENOMIC DNA]</scope>
    <source>
        <strain evidence="6 7">DSM 599</strain>
    </source>
</reference>
<evidence type="ECO:0000256" key="3">
    <source>
        <dbReference type="ARBA" id="ARBA00013368"/>
    </source>
</evidence>
<dbReference type="PANTHER" id="PTHR32114:SF2">
    <property type="entry name" value="ABC TRANSPORTER ABCH.3"/>
    <property type="match status" value="1"/>
</dbReference>
<evidence type="ECO:0000256" key="2">
    <source>
        <dbReference type="ARBA" id="ARBA00011322"/>
    </source>
</evidence>
<gene>
    <name evidence="6" type="ORF">K5V21_10620</name>
</gene>
<comment type="subunit">
    <text evidence="2">Heterodimer of SbcC and SbcD.</text>
</comment>
<name>A0ABS7KYL2_CLOSR</name>
<dbReference type="SUPFAM" id="SSF52540">
    <property type="entry name" value="P-loop containing nucleoside triphosphate hydrolases"/>
    <property type="match status" value="2"/>
</dbReference>
<dbReference type="InterPro" id="IPR038729">
    <property type="entry name" value="Rad50/SbcC_AAA"/>
</dbReference>